<name>A0ABV0XKU3_9TELE</name>
<organism evidence="1 2">
    <name type="scientific">Ameca splendens</name>
    <dbReference type="NCBI Taxonomy" id="208324"/>
    <lineage>
        <taxon>Eukaryota</taxon>
        <taxon>Metazoa</taxon>
        <taxon>Chordata</taxon>
        <taxon>Craniata</taxon>
        <taxon>Vertebrata</taxon>
        <taxon>Euteleostomi</taxon>
        <taxon>Actinopterygii</taxon>
        <taxon>Neopterygii</taxon>
        <taxon>Teleostei</taxon>
        <taxon>Neoteleostei</taxon>
        <taxon>Acanthomorphata</taxon>
        <taxon>Ovalentaria</taxon>
        <taxon>Atherinomorphae</taxon>
        <taxon>Cyprinodontiformes</taxon>
        <taxon>Goodeidae</taxon>
        <taxon>Ameca</taxon>
    </lineage>
</organism>
<evidence type="ECO:0000313" key="2">
    <source>
        <dbReference type="Proteomes" id="UP001469553"/>
    </source>
</evidence>
<gene>
    <name evidence="1" type="ORF">AMECASPLE_036402</name>
</gene>
<dbReference type="Proteomes" id="UP001469553">
    <property type="component" value="Unassembled WGS sequence"/>
</dbReference>
<evidence type="ECO:0000313" key="1">
    <source>
        <dbReference type="EMBL" id="MEQ2282037.1"/>
    </source>
</evidence>
<keyword evidence="2" id="KW-1185">Reference proteome</keyword>
<reference evidence="1 2" key="1">
    <citation type="submission" date="2021-06" db="EMBL/GenBank/DDBJ databases">
        <authorList>
            <person name="Palmer J.M."/>
        </authorList>
    </citation>
    <scope>NUCLEOTIDE SEQUENCE [LARGE SCALE GENOMIC DNA]</scope>
    <source>
        <strain evidence="1 2">AS_MEX2019</strain>
        <tissue evidence="1">Muscle</tissue>
    </source>
</reference>
<dbReference type="EMBL" id="JAHRIP010005755">
    <property type="protein sequence ID" value="MEQ2282037.1"/>
    <property type="molecule type" value="Genomic_DNA"/>
</dbReference>
<sequence>MLCRDHFAKSDHTSNSFGCQAGTSSRRLQTGLLVIPICSNRSPAHPTRQPNPACTLTFLLRTTTLTVTLSKSSAILHQSSVPVKVQLQHVVPIRQISQKSEVNLL</sequence>
<protein>
    <submittedName>
        <fullName evidence="1">Uncharacterized protein</fullName>
    </submittedName>
</protein>
<proteinExistence type="predicted"/>
<comment type="caution">
    <text evidence="1">The sequence shown here is derived from an EMBL/GenBank/DDBJ whole genome shotgun (WGS) entry which is preliminary data.</text>
</comment>
<accession>A0ABV0XKU3</accession>